<comment type="caution">
    <text evidence="1">The sequence shown here is derived from an EMBL/GenBank/DDBJ whole genome shotgun (WGS) entry which is preliminary data.</text>
</comment>
<dbReference type="EMBL" id="NPIC01000002">
    <property type="protein sequence ID" value="RDL39047.1"/>
    <property type="molecule type" value="Genomic_DNA"/>
</dbReference>
<gene>
    <name evidence="1" type="ORF">BP5553_03387</name>
</gene>
<dbReference type="GeneID" id="43596236"/>
<evidence type="ECO:0000313" key="2">
    <source>
        <dbReference type="Proteomes" id="UP000254866"/>
    </source>
</evidence>
<reference evidence="1 2" key="1">
    <citation type="journal article" date="2018" name="IMA Fungus">
        <title>IMA Genome-F 9: Draft genome sequence of Annulohypoxylon stygium, Aspergillus mulundensis, Berkeleyomyces basicola (syn. Thielaviopsis basicola), Ceratocystis smalleyi, two Cercospora beticola strains, Coleophoma cylindrospora, Fusarium fracticaudum, Phialophora cf. hyalina, and Morchella septimelata.</title>
        <authorList>
            <person name="Wingfield B.D."/>
            <person name="Bills G.F."/>
            <person name="Dong Y."/>
            <person name="Huang W."/>
            <person name="Nel W.J."/>
            <person name="Swalarsk-Parry B.S."/>
            <person name="Vaghefi N."/>
            <person name="Wilken P.M."/>
            <person name="An Z."/>
            <person name="de Beer Z.W."/>
            <person name="De Vos L."/>
            <person name="Chen L."/>
            <person name="Duong T.A."/>
            <person name="Gao Y."/>
            <person name="Hammerbacher A."/>
            <person name="Kikkert J.R."/>
            <person name="Li Y."/>
            <person name="Li H."/>
            <person name="Li K."/>
            <person name="Li Q."/>
            <person name="Liu X."/>
            <person name="Ma X."/>
            <person name="Naidoo K."/>
            <person name="Pethybridge S.J."/>
            <person name="Sun J."/>
            <person name="Steenkamp E.T."/>
            <person name="van der Nest M.A."/>
            <person name="van Wyk S."/>
            <person name="Wingfield M.J."/>
            <person name="Xiong C."/>
            <person name="Yue Q."/>
            <person name="Zhang X."/>
        </authorList>
    </citation>
    <scope>NUCLEOTIDE SEQUENCE [LARGE SCALE GENOMIC DNA]</scope>
    <source>
        <strain evidence="1 2">BP 5553</strain>
    </source>
</reference>
<dbReference type="Proteomes" id="UP000254866">
    <property type="component" value="Unassembled WGS sequence"/>
</dbReference>
<protein>
    <submittedName>
        <fullName evidence="1">Uncharacterized protein</fullName>
    </submittedName>
</protein>
<dbReference type="RefSeq" id="XP_031871703.1">
    <property type="nucleotide sequence ID" value="XM_032012010.1"/>
</dbReference>
<dbReference type="AlphaFoldDB" id="A0A370TU38"/>
<evidence type="ECO:0000313" key="1">
    <source>
        <dbReference type="EMBL" id="RDL39047.1"/>
    </source>
</evidence>
<accession>A0A370TU38</accession>
<name>A0A370TU38_9HELO</name>
<organism evidence="1 2">
    <name type="scientific">Venustampulla echinocandica</name>
    <dbReference type="NCBI Taxonomy" id="2656787"/>
    <lineage>
        <taxon>Eukaryota</taxon>
        <taxon>Fungi</taxon>
        <taxon>Dikarya</taxon>
        <taxon>Ascomycota</taxon>
        <taxon>Pezizomycotina</taxon>
        <taxon>Leotiomycetes</taxon>
        <taxon>Helotiales</taxon>
        <taxon>Pleuroascaceae</taxon>
        <taxon>Venustampulla</taxon>
    </lineage>
</organism>
<proteinExistence type="predicted"/>
<keyword evidence="2" id="KW-1185">Reference proteome</keyword>
<sequence>MDVYLIAPANGVAGQSPGPIAYRSVAGAEVSAMGLKTPLESLDIGGGKGGTGGVFTVSRTIVVAQLEGPQE</sequence>